<name>A0A160TEZ2_9ZZZZ</name>
<accession>A0A160TEZ2</accession>
<gene>
    <name evidence="1" type="ORF">MGWOODY_Smn1913</name>
</gene>
<proteinExistence type="predicted"/>
<evidence type="ECO:0000313" key="1">
    <source>
        <dbReference type="EMBL" id="CUS43230.1"/>
    </source>
</evidence>
<organism evidence="1">
    <name type="scientific">hydrothermal vent metagenome</name>
    <dbReference type="NCBI Taxonomy" id="652676"/>
    <lineage>
        <taxon>unclassified sequences</taxon>
        <taxon>metagenomes</taxon>
        <taxon>ecological metagenomes</taxon>
    </lineage>
</organism>
<dbReference type="EMBL" id="CZQE01000020">
    <property type="protein sequence ID" value="CUS43230.1"/>
    <property type="molecule type" value="Genomic_DNA"/>
</dbReference>
<reference evidence="1" key="1">
    <citation type="submission" date="2015-10" db="EMBL/GenBank/DDBJ databases">
        <authorList>
            <person name="Gilbert D.G."/>
        </authorList>
    </citation>
    <scope>NUCLEOTIDE SEQUENCE</scope>
</reference>
<sequence length="194" mass="18627">MLARIESSLRTGVGADATWTGRSDWVAGAGVVTANASGPRAAETGADEATVVGGDDACWGDACGAVADGRGALSGIRVLASATGKEDGALAGGAAAAIAGRLGRFEDARTTGPEADGGGGAARLDAVWFEPPGIRVSTSGGNVLRSAIGDLADATAVGGVRDGAGAAGGDPVAGARVMLRRPLSGVRAGTAEAI</sequence>
<dbReference type="AlphaFoldDB" id="A0A160TEZ2"/>
<protein>
    <submittedName>
        <fullName evidence="1">Uncharacterized protein</fullName>
    </submittedName>
</protein>